<dbReference type="Gene3D" id="3.40.220.10">
    <property type="entry name" value="Leucine Aminopeptidase, subunit E, domain 1"/>
    <property type="match status" value="1"/>
</dbReference>
<dbReference type="InterPro" id="IPR050892">
    <property type="entry name" value="ADP-ribose_metab_enzymes"/>
</dbReference>
<dbReference type="Pfam" id="PF01661">
    <property type="entry name" value="Macro"/>
    <property type="match status" value="1"/>
</dbReference>
<protein>
    <recommendedName>
        <fullName evidence="6">Macro domain-containing protein</fullName>
    </recommendedName>
</protein>
<dbReference type="InterPro" id="IPR043472">
    <property type="entry name" value="Macro_dom-like"/>
</dbReference>
<organism evidence="5">
    <name type="scientific">Graphocephala atropunctata</name>
    <dbReference type="NCBI Taxonomy" id="36148"/>
    <lineage>
        <taxon>Eukaryota</taxon>
        <taxon>Metazoa</taxon>
        <taxon>Ecdysozoa</taxon>
        <taxon>Arthropoda</taxon>
        <taxon>Hexapoda</taxon>
        <taxon>Insecta</taxon>
        <taxon>Pterygota</taxon>
        <taxon>Neoptera</taxon>
        <taxon>Paraneoptera</taxon>
        <taxon>Hemiptera</taxon>
        <taxon>Auchenorrhyncha</taxon>
        <taxon>Membracoidea</taxon>
        <taxon>Cicadellidae</taxon>
        <taxon>Cicadellinae</taxon>
        <taxon>Cicadellini</taxon>
        <taxon>Graphocephala</taxon>
    </lineage>
</organism>
<dbReference type="PANTHER" id="PTHR12521:SF0">
    <property type="entry name" value="ADP-RIBOSE GLYCOHYDROLASE OARD1"/>
    <property type="match status" value="1"/>
</dbReference>
<proteinExistence type="predicted"/>
<dbReference type="InterPro" id="IPR002589">
    <property type="entry name" value="Macro_dom"/>
</dbReference>
<feature type="non-terminal residue" evidence="5">
    <location>
        <position position="1"/>
    </location>
</feature>
<dbReference type="GO" id="GO:0006508">
    <property type="term" value="P:proteolysis"/>
    <property type="evidence" value="ECO:0007669"/>
    <property type="project" value="InterPro"/>
</dbReference>
<dbReference type="SUPFAM" id="SSF52949">
    <property type="entry name" value="Macro domain-like"/>
    <property type="match status" value="1"/>
</dbReference>
<dbReference type="CDD" id="cd00303">
    <property type="entry name" value="retropepsin_like"/>
    <property type="match status" value="1"/>
</dbReference>
<feature type="region of interest" description="Disordered" evidence="2">
    <location>
        <begin position="460"/>
        <end position="491"/>
    </location>
</feature>
<dbReference type="GO" id="GO:0004190">
    <property type="term" value="F:aspartic-type endopeptidase activity"/>
    <property type="evidence" value="ECO:0007669"/>
    <property type="project" value="InterPro"/>
</dbReference>
<feature type="domain" description="Macro" evidence="4">
    <location>
        <begin position="483"/>
        <end position="660"/>
    </location>
</feature>
<dbReference type="AlphaFoldDB" id="A0A1B6KJB8"/>
<dbReference type="PANTHER" id="PTHR12521">
    <property type="entry name" value="PROTEIN C6ORF130"/>
    <property type="match status" value="1"/>
</dbReference>
<dbReference type="Gene3D" id="2.40.70.10">
    <property type="entry name" value="Acid Proteases"/>
    <property type="match status" value="1"/>
</dbReference>
<dbReference type="GO" id="GO:0140291">
    <property type="term" value="P:peptidyl-glutamate ADP-deribosylation"/>
    <property type="evidence" value="ECO:0007669"/>
    <property type="project" value="TreeGrafter"/>
</dbReference>
<dbReference type="CDD" id="cd02901">
    <property type="entry name" value="Macro_Poa1p-like"/>
    <property type="match status" value="1"/>
</dbReference>
<feature type="compositionally biased region" description="Polar residues" evidence="2">
    <location>
        <begin position="482"/>
        <end position="491"/>
    </location>
</feature>
<reference evidence="5" key="1">
    <citation type="submission" date="2015-11" db="EMBL/GenBank/DDBJ databases">
        <title>De novo transcriptome assembly of four potential Pierce s Disease insect vectors from Arizona vineyards.</title>
        <authorList>
            <person name="Tassone E.E."/>
        </authorList>
    </citation>
    <scope>NUCLEOTIDE SEQUENCE</scope>
</reference>
<dbReference type="InterPro" id="IPR021109">
    <property type="entry name" value="Peptidase_aspartic_dom_sf"/>
</dbReference>
<evidence type="ECO:0000313" key="5">
    <source>
        <dbReference type="EMBL" id="JAT11548.1"/>
    </source>
</evidence>
<dbReference type="SMART" id="SM00506">
    <property type="entry name" value="A1pp"/>
    <property type="match status" value="1"/>
</dbReference>
<evidence type="ECO:0000259" key="3">
    <source>
        <dbReference type="PROSITE" id="PS50175"/>
    </source>
</evidence>
<sequence length="660" mass="73638">YESLAIDKFLDGLRELETEQAIKLARPKTLNDALTQAMEFEAIKHSVRNHARTRAVSVETALSCTTEEIVQKVLDVLKTRKEEICCWNYRGLSQPRSKCQANQSERETHNNCKINVKKKVSARCPECQETSIIVASLAGCSSSLYLDGVVSGQPRSLLLDTGATMTIINPNSVPEELKISPTTWTLQTATGDSAHVLGETVATFQIGRSSFDHRVLIASIDEDVILGTDVMMKHGFKVDLGRGVVTIGDEEITLQHGQDRSARAILLKDTTLPARSQVFTKAAVYGSMPRDQEMLLEPAMNEEDLGRGIFVARMIFNNGGRKEFSAHLTNVNDYPVTLTRGSPLGSCSMVLPMVRRIQHSAEETKLVSGADDGCQDFSTSQTHGKARNPGIYRTGLQVRDNTRSVQHRVDTREAGIIRETNKNGHPKINVRNRMKERCRYNTGNGAYHAEDGTSLKNHELKDEQWDRPVVQSPKSSSPSSKEVTTGNGTTQQREVTTLVIKDLFTMPSDHALAHCVSEDLRMSRGIATVFRKKFGQTDELEGRHPRVGDALHLGHEDRHLFYLVTKNMSQQQPTYQSLKDCLLNLREHLLRLGIKKLAIPRLGCGFDGLDWKIVRNIVEEIFRDTGVSIAVCIFNPWISKEEKKNSDNASRRPLLQTVLG</sequence>
<gene>
    <name evidence="5" type="ORF">g.49224</name>
</gene>
<dbReference type="PROSITE" id="PS50175">
    <property type="entry name" value="ASP_PROT_RETROV"/>
    <property type="match status" value="1"/>
</dbReference>
<evidence type="ECO:0000256" key="1">
    <source>
        <dbReference type="ARBA" id="ARBA00022801"/>
    </source>
</evidence>
<feature type="compositionally biased region" description="Low complexity" evidence="2">
    <location>
        <begin position="472"/>
        <end position="481"/>
    </location>
</feature>
<feature type="domain" description="Peptidase A2" evidence="3">
    <location>
        <begin position="155"/>
        <end position="230"/>
    </location>
</feature>
<dbReference type="PROSITE" id="PS00141">
    <property type="entry name" value="ASP_PROTEASE"/>
    <property type="match status" value="1"/>
</dbReference>
<name>A0A1B6KJB8_9HEMI</name>
<keyword evidence="1" id="KW-0378">Hydrolase</keyword>
<dbReference type="Pfam" id="PF13650">
    <property type="entry name" value="Asp_protease_2"/>
    <property type="match status" value="1"/>
</dbReference>
<feature type="non-terminal residue" evidence="5">
    <location>
        <position position="660"/>
    </location>
</feature>
<dbReference type="PROSITE" id="PS51154">
    <property type="entry name" value="MACRO"/>
    <property type="match status" value="1"/>
</dbReference>
<dbReference type="InterPro" id="IPR001969">
    <property type="entry name" value="Aspartic_peptidase_AS"/>
</dbReference>
<evidence type="ECO:0008006" key="6">
    <source>
        <dbReference type="Google" id="ProtNLM"/>
    </source>
</evidence>
<dbReference type="InterPro" id="IPR001995">
    <property type="entry name" value="Peptidase_A2_cat"/>
</dbReference>
<dbReference type="SUPFAM" id="SSF50630">
    <property type="entry name" value="Acid proteases"/>
    <property type="match status" value="1"/>
</dbReference>
<evidence type="ECO:0000259" key="4">
    <source>
        <dbReference type="PROSITE" id="PS51154"/>
    </source>
</evidence>
<accession>A0A1B6KJB8</accession>
<evidence type="ECO:0000256" key="2">
    <source>
        <dbReference type="SAM" id="MobiDB-lite"/>
    </source>
</evidence>
<dbReference type="EMBL" id="GEBQ01028429">
    <property type="protein sequence ID" value="JAT11548.1"/>
    <property type="molecule type" value="Transcribed_RNA"/>
</dbReference>